<accession>A0A0F9CVX7</accession>
<dbReference type="InterPro" id="IPR026002">
    <property type="entry name" value="ATC_hydrolase-like"/>
</dbReference>
<dbReference type="EMBL" id="LAZR01031518">
    <property type="protein sequence ID" value="KKL53518.1"/>
    <property type="molecule type" value="Genomic_DNA"/>
</dbReference>
<dbReference type="AlphaFoldDB" id="A0A0F9CVX7"/>
<name>A0A0F9CVX7_9ZZZZ</name>
<evidence type="ECO:0000313" key="1">
    <source>
        <dbReference type="EMBL" id="KKL53518.1"/>
    </source>
</evidence>
<evidence type="ECO:0008006" key="2">
    <source>
        <dbReference type="Google" id="ProtNLM"/>
    </source>
</evidence>
<comment type="caution">
    <text evidence="1">The sequence shown here is derived from an EMBL/GenBank/DDBJ whole genome shotgun (WGS) entry which is preliminary data.</text>
</comment>
<protein>
    <recommendedName>
        <fullName evidence="2">L-2-amino-thiazoline-4-carboxylic acid hydrolase</fullName>
    </recommendedName>
</protein>
<gene>
    <name evidence="1" type="ORF">LCGC14_2274650</name>
</gene>
<dbReference type="Pfam" id="PF14196">
    <property type="entry name" value="ATC_hydrolase"/>
    <property type="match status" value="1"/>
</dbReference>
<reference evidence="1" key="1">
    <citation type="journal article" date="2015" name="Nature">
        <title>Complex archaea that bridge the gap between prokaryotes and eukaryotes.</title>
        <authorList>
            <person name="Spang A."/>
            <person name="Saw J.H."/>
            <person name="Jorgensen S.L."/>
            <person name="Zaremba-Niedzwiedzka K."/>
            <person name="Martijn J."/>
            <person name="Lind A.E."/>
            <person name="van Eijk R."/>
            <person name="Schleper C."/>
            <person name="Guy L."/>
            <person name="Ettema T.J."/>
        </authorList>
    </citation>
    <scope>NUCLEOTIDE SEQUENCE</scope>
</reference>
<organism evidence="1">
    <name type="scientific">marine sediment metagenome</name>
    <dbReference type="NCBI Taxonomy" id="412755"/>
    <lineage>
        <taxon>unclassified sequences</taxon>
        <taxon>metagenomes</taxon>
        <taxon>ecological metagenomes</taxon>
    </lineage>
</organism>
<sequence length="171" mass="18180">MPQEIKEMVENIPAEVRWNIASLASTGTAVALDAAIQEAVGPEKRKEILMKLYAGFGPGVKQIIDALGLPTDNADAAAKAVSCAMTIMHGTEMQIDTTESSPQKVAANVTGCPFPLRMKEMGVKMDCSPVCTAGLEAAYNAVNPKLKLNIGDKCIGRGDAYCGEYVVEMQE</sequence>
<proteinExistence type="predicted"/>